<dbReference type="Proteomes" id="UP001174694">
    <property type="component" value="Unassembled WGS sequence"/>
</dbReference>
<gene>
    <name evidence="1" type="ORF">NKR23_g914</name>
</gene>
<name>A0AA38VZV4_9PEZI</name>
<comment type="caution">
    <text evidence="1">The sequence shown here is derived from an EMBL/GenBank/DDBJ whole genome shotgun (WGS) entry which is preliminary data.</text>
</comment>
<protein>
    <submittedName>
        <fullName evidence="1">Uncharacterized protein</fullName>
    </submittedName>
</protein>
<dbReference type="EMBL" id="JANBVO010000002">
    <property type="protein sequence ID" value="KAJ9156610.1"/>
    <property type="molecule type" value="Genomic_DNA"/>
</dbReference>
<reference evidence="1" key="1">
    <citation type="submission" date="2022-07" db="EMBL/GenBank/DDBJ databases">
        <title>Fungi with potential for degradation of polypropylene.</title>
        <authorList>
            <person name="Gostincar C."/>
        </authorList>
    </citation>
    <scope>NUCLEOTIDE SEQUENCE</scope>
    <source>
        <strain evidence="1">EXF-13308</strain>
    </source>
</reference>
<evidence type="ECO:0000313" key="1">
    <source>
        <dbReference type="EMBL" id="KAJ9156610.1"/>
    </source>
</evidence>
<sequence>MVTPPSSALALYSAVTPCPLRLSHSDVAAITSSVNRDLLRCHAALFGTIKPTASRRRCETALVDANSALETATVFRRHDLAAKAQLHRGHCFAALGMWRLAHGCYVRGASALALKGGGGGLEDLTGRCLREMERERREDEEERQEELRRESVRVHCGLPAVEEEELVREEALDWHLLRDGTGRIVDIVDGRPALRSVRGRSWDSKESNE</sequence>
<proteinExistence type="predicted"/>
<evidence type="ECO:0000313" key="2">
    <source>
        <dbReference type="Proteomes" id="UP001174694"/>
    </source>
</evidence>
<organism evidence="1 2">
    <name type="scientific">Pleurostoma richardsiae</name>
    <dbReference type="NCBI Taxonomy" id="41990"/>
    <lineage>
        <taxon>Eukaryota</taxon>
        <taxon>Fungi</taxon>
        <taxon>Dikarya</taxon>
        <taxon>Ascomycota</taxon>
        <taxon>Pezizomycotina</taxon>
        <taxon>Sordariomycetes</taxon>
        <taxon>Sordariomycetidae</taxon>
        <taxon>Calosphaeriales</taxon>
        <taxon>Pleurostomataceae</taxon>
        <taxon>Pleurostoma</taxon>
    </lineage>
</organism>
<keyword evidence="2" id="KW-1185">Reference proteome</keyword>
<dbReference type="AlphaFoldDB" id="A0AA38VZV4"/>
<accession>A0AA38VZV4</accession>